<keyword evidence="4" id="KW-0238">DNA-binding</keyword>
<evidence type="ECO:0000256" key="4">
    <source>
        <dbReference type="ARBA" id="ARBA00023125"/>
    </source>
</evidence>
<name>A0ABX7FY34_BRECH</name>
<sequence length="592" mass="65496">MPLQEIQESVQQIASAVASVLRVEVEIADHRLVRIAGTGRTESGILRTMAGEDHVYRASLFDGRPVVIMNPGADERCRPCTHFGNCEETGEICCPITLDGKEVGVIGLLAFDQEQRARLFADVDSILNFLQKIAELIAIKMKEHLMYKKQQLTLEKLRVVMDDLDKAMLTVDQEDRIVQMNQRAKQYLQLAETGEDYEPAAGLVRAIRQAVESGAAPPKVVLAVGGEAKEFLFTIKPIQLDGATLEWVITLDDVREVVAIARQVGGFELKDSFSGIAGISSAIAQAKEVARRVATSDSTVLLRGESGTGKELFAKAIHQASHRSKQPFVSINCAAIPEHLLESELFGYEEGAFTGARKGGRVGLFEAADKGTLFLDEIGDMPVHLQVKMLRVLQEQQVVRVGGSGKPIDVDVRIIAATHRDLEQLVAAGVFRADLYYRLHVIPILLPSLRERREDILTLANGYLQTCGARLKKPIKGFTQEAQALLFHHVWPGNVRELANVIEYAVNMETSPWIRPESIPFHARRESMAKAPSVAAGTTLEQPLNLKERERAAISHALQLVQQDKRRKEEAARLLGISRATLFRKIKEHGLI</sequence>
<dbReference type="PANTHER" id="PTHR32071:SF57">
    <property type="entry name" value="C4-DICARBOXYLATE TRANSPORT TRANSCRIPTIONAL REGULATORY PROTEIN DCTD"/>
    <property type="match status" value="1"/>
</dbReference>
<dbReference type="Gene3D" id="1.10.10.60">
    <property type="entry name" value="Homeodomain-like"/>
    <property type="match status" value="1"/>
</dbReference>
<evidence type="ECO:0000256" key="3">
    <source>
        <dbReference type="ARBA" id="ARBA00023015"/>
    </source>
</evidence>
<dbReference type="InterPro" id="IPR025943">
    <property type="entry name" value="Sigma_54_int_dom_ATP-bd_2"/>
</dbReference>
<organism evidence="7 8">
    <name type="scientific">Brevibacillus choshinensis</name>
    <dbReference type="NCBI Taxonomy" id="54911"/>
    <lineage>
        <taxon>Bacteria</taxon>
        <taxon>Bacillati</taxon>
        <taxon>Bacillota</taxon>
        <taxon>Bacilli</taxon>
        <taxon>Bacillales</taxon>
        <taxon>Paenibacillaceae</taxon>
        <taxon>Brevibacillus</taxon>
    </lineage>
</organism>
<dbReference type="SMART" id="SM00382">
    <property type="entry name" value="AAA"/>
    <property type="match status" value="1"/>
</dbReference>
<dbReference type="SUPFAM" id="SSF52540">
    <property type="entry name" value="P-loop containing nucleoside triphosphate hydrolases"/>
    <property type="match status" value="1"/>
</dbReference>
<keyword evidence="1" id="KW-0547">Nucleotide-binding</keyword>
<dbReference type="Gene3D" id="3.30.450.40">
    <property type="match status" value="1"/>
</dbReference>
<keyword evidence="8" id="KW-1185">Reference proteome</keyword>
<dbReference type="Pfam" id="PF13185">
    <property type="entry name" value="GAF_2"/>
    <property type="match status" value="1"/>
</dbReference>
<dbReference type="InterPro" id="IPR025944">
    <property type="entry name" value="Sigma_54_int_dom_CS"/>
</dbReference>
<dbReference type="SUPFAM" id="SSF55781">
    <property type="entry name" value="GAF domain-like"/>
    <property type="match status" value="1"/>
</dbReference>
<dbReference type="InterPro" id="IPR025662">
    <property type="entry name" value="Sigma_54_int_dom_ATP-bd_1"/>
</dbReference>
<dbReference type="Pfam" id="PF02954">
    <property type="entry name" value="HTH_8"/>
    <property type="match status" value="1"/>
</dbReference>
<dbReference type="InterPro" id="IPR003018">
    <property type="entry name" value="GAF"/>
</dbReference>
<dbReference type="InterPro" id="IPR003593">
    <property type="entry name" value="AAA+_ATPase"/>
</dbReference>
<dbReference type="Gene3D" id="3.30.450.20">
    <property type="entry name" value="PAS domain"/>
    <property type="match status" value="1"/>
</dbReference>
<gene>
    <name evidence="7" type="ORF">JNE38_22110</name>
</gene>
<reference evidence="7 8" key="1">
    <citation type="submission" date="2021-01" db="EMBL/GenBank/DDBJ databases">
        <title>Identification of strong promoters based on the transcriptome of Brevibacillus choshinensis.</title>
        <authorList>
            <person name="Yao D."/>
            <person name="Zhang K."/>
            <person name="Wu J."/>
        </authorList>
    </citation>
    <scope>NUCLEOTIDE SEQUENCE [LARGE SCALE GENOMIC DNA]</scope>
    <source>
        <strain evidence="7 8">HPD31-SP3</strain>
    </source>
</reference>
<dbReference type="InterPro" id="IPR027417">
    <property type="entry name" value="P-loop_NTPase"/>
</dbReference>
<dbReference type="InterPro" id="IPR058031">
    <property type="entry name" value="AAA_lid_NorR"/>
</dbReference>
<dbReference type="InterPro" id="IPR002197">
    <property type="entry name" value="HTH_Fis"/>
</dbReference>
<dbReference type="CDD" id="cd00009">
    <property type="entry name" value="AAA"/>
    <property type="match status" value="1"/>
</dbReference>
<evidence type="ECO:0000256" key="2">
    <source>
        <dbReference type="ARBA" id="ARBA00022840"/>
    </source>
</evidence>
<accession>A0ABX7FY34</accession>
<dbReference type="InterPro" id="IPR009057">
    <property type="entry name" value="Homeodomain-like_sf"/>
</dbReference>
<evidence type="ECO:0000259" key="6">
    <source>
        <dbReference type="PROSITE" id="PS50045"/>
    </source>
</evidence>
<evidence type="ECO:0000313" key="7">
    <source>
        <dbReference type="EMBL" id="QRG70721.1"/>
    </source>
</evidence>
<proteinExistence type="predicted"/>
<keyword evidence="3" id="KW-0805">Transcription regulation</keyword>
<evidence type="ECO:0000256" key="1">
    <source>
        <dbReference type="ARBA" id="ARBA00022741"/>
    </source>
</evidence>
<dbReference type="PROSITE" id="PS50045">
    <property type="entry name" value="SIGMA54_INTERACT_4"/>
    <property type="match status" value="1"/>
</dbReference>
<dbReference type="InterPro" id="IPR002078">
    <property type="entry name" value="Sigma_54_int"/>
</dbReference>
<dbReference type="PROSITE" id="PS00676">
    <property type="entry name" value="SIGMA54_INTERACT_2"/>
    <property type="match status" value="1"/>
</dbReference>
<dbReference type="Gene3D" id="3.40.50.300">
    <property type="entry name" value="P-loop containing nucleotide triphosphate hydrolases"/>
    <property type="match status" value="1"/>
</dbReference>
<dbReference type="PANTHER" id="PTHR32071">
    <property type="entry name" value="TRANSCRIPTIONAL REGULATORY PROTEIN"/>
    <property type="match status" value="1"/>
</dbReference>
<evidence type="ECO:0000256" key="5">
    <source>
        <dbReference type="ARBA" id="ARBA00023163"/>
    </source>
</evidence>
<keyword evidence="2" id="KW-0067">ATP-binding</keyword>
<protein>
    <submittedName>
        <fullName evidence="7">Sigma 54-interacting transcriptional regulator</fullName>
    </submittedName>
</protein>
<evidence type="ECO:0000313" key="8">
    <source>
        <dbReference type="Proteomes" id="UP000596248"/>
    </source>
</evidence>
<dbReference type="Gene3D" id="1.10.8.60">
    <property type="match status" value="1"/>
</dbReference>
<dbReference type="SUPFAM" id="SSF46689">
    <property type="entry name" value="Homeodomain-like"/>
    <property type="match status" value="1"/>
</dbReference>
<dbReference type="InterPro" id="IPR029016">
    <property type="entry name" value="GAF-like_dom_sf"/>
</dbReference>
<dbReference type="PROSITE" id="PS00675">
    <property type="entry name" value="SIGMA54_INTERACT_1"/>
    <property type="match status" value="1"/>
</dbReference>
<dbReference type="Proteomes" id="UP000596248">
    <property type="component" value="Chromosome"/>
</dbReference>
<keyword evidence="5" id="KW-0804">Transcription</keyword>
<dbReference type="Pfam" id="PF25601">
    <property type="entry name" value="AAA_lid_14"/>
    <property type="match status" value="1"/>
</dbReference>
<feature type="domain" description="Sigma-54 factor interaction" evidence="6">
    <location>
        <begin position="276"/>
        <end position="507"/>
    </location>
</feature>
<dbReference type="EMBL" id="CP069127">
    <property type="protein sequence ID" value="QRG70721.1"/>
    <property type="molecule type" value="Genomic_DNA"/>
</dbReference>
<dbReference type="PROSITE" id="PS00688">
    <property type="entry name" value="SIGMA54_INTERACT_3"/>
    <property type="match status" value="1"/>
</dbReference>
<dbReference type="Pfam" id="PF00158">
    <property type="entry name" value="Sigma54_activat"/>
    <property type="match status" value="1"/>
</dbReference>